<feature type="transmembrane region" description="Helical" evidence="19">
    <location>
        <begin position="429"/>
        <end position="453"/>
    </location>
</feature>
<dbReference type="InterPro" id="IPR000276">
    <property type="entry name" value="GPCR_Rhodpsn"/>
</dbReference>
<keyword evidence="13 18" id="KW-0675">Receptor</keyword>
<evidence type="ECO:0000256" key="1">
    <source>
        <dbReference type="ARBA" id="ARBA00004156"/>
    </source>
</evidence>
<proteinExistence type="inferred from homology"/>
<evidence type="ECO:0000256" key="4">
    <source>
        <dbReference type="ARBA" id="ARBA00022475"/>
    </source>
</evidence>
<dbReference type="Proteomes" id="UP001274896">
    <property type="component" value="Unassembled WGS sequence"/>
</dbReference>
<evidence type="ECO:0000256" key="13">
    <source>
        <dbReference type="ARBA" id="ARBA00023170"/>
    </source>
</evidence>
<gene>
    <name evidence="21" type="ORF">QTP70_018373</name>
</gene>
<evidence type="ECO:0000313" key="21">
    <source>
        <dbReference type="EMBL" id="KAK3543365.1"/>
    </source>
</evidence>
<dbReference type="GO" id="GO:0002250">
    <property type="term" value="P:adaptive immune response"/>
    <property type="evidence" value="ECO:0007669"/>
    <property type="project" value="UniProtKB-KW"/>
</dbReference>
<reference evidence="21" key="1">
    <citation type="submission" date="2023-06" db="EMBL/GenBank/DDBJ databases">
        <title>Male Hemibagrus guttatus genome.</title>
        <authorList>
            <person name="Bian C."/>
        </authorList>
    </citation>
    <scope>NUCLEOTIDE SEQUENCE</scope>
    <source>
        <strain evidence="21">Male_cb2023</strain>
        <tissue evidence="21">Muscle</tissue>
    </source>
</reference>
<dbReference type="InterPro" id="IPR017452">
    <property type="entry name" value="GPCR_Rhodpsn_7TM"/>
</dbReference>
<dbReference type="PANTHER" id="PTHR24237">
    <property type="entry name" value="G-PROTEIN COUPLED RECEPTOR"/>
    <property type="match status" value="1"/>
</dbReference>
<dbReference type="GO" id="GO:0008142">
    <property type="term" value="F:oxysterol binding"/>
    <property type="evidence" value="ECO:0007669"/>
    <property type="project" value="InterPro"/>
</dbReference>
<keyword evidence="4" id="KW-1003">Cell membrane</keyword>
<feature type="domain" description="G-protein coupled receptors family 1 profile" evidence="20">
    <location>
        <begin position="48"/>
        <end position="307"/>
    </location>
</feature>
<dbReference type="PRINTS" id="PR00237">
    <property type="entry name" value="GPCRRHODOPSN"/>
</dbReference>
<evidence type="ECO:0000259" key="20">
    <source>
        <dbReference type="PROSITE" id="PS50262"/>
    </source>
</evidence>
<keyword evidence="22" id="KW-1185">Reference proteome</keyword>
<evidence type="ECO:0000256" key="7">
    <source>
        <dbReference type="ARBA" id="ARBA00022859"/>
    </source>
</evidence>
<organism evidence="21 22">
    <name type="scientific">Hemibagrus guttatus</name>
    <dbReference type="NCBI Taxonomy" id="175788"/>
    <lineage>
        <taxon>Eukaryota</taxon>
        <taxon>Metazoa</taxon>
        <taxon>Chordata</taxon>
        <taxon>Craniata</taxon>
        <taxon>Vertebrata</taxon>
        <taxon>Euteleostomi</taxon>
        <taxon>Actinopterygii</taxon>
        <taxon>Neopterygii</taxon>
        <taxon>Teleostei</taxon>
        <taxon>Ostariophysi</taxon>
        <taxon>Siluriformes</taxon>
        <taxon>Bagridae</taxon>
        <taxon>Hemibagrus</taxon>
    </lineage>
</organism>
<comment type="caution">
    <text evidence="21">The sequence shown here is derived from an EMBL/GenBank/DDBJ whole genome shotgun (WGS) entry which is preliminary data.</text>
</comment>
<sequence>MVMMATPNSSSIATSIVGNCTNLYDHRGWAHILLPVIYTFIFIVGLLGNLLALHVIWPNMKKINSTTVYSANLVVSDILFAFALPLRVAYYAMGFHWPMGEGLCKASALLFYINMYAGVNFMTCLSVDRFIAVVLPLRFSCFRKIHNVRYVCIGVWILVLAQTLPLLSMPMSHEEHDGYITCMEYPNFEQVEGLPFMLIGAVFLGYGIPLVTILLCYSALCSKLRQLARTNQLTEKSGLSRKAIGVICCVILVFVVCYSPYHIDLLQYMIRKLKYQPDCDELHSFQISLHVTVSFMNLNSCLDPFIYFFACKGYKKKVLKLLKRQVSMSLSSMVRTSPEEYSRDIDKINMSSRVCHRERSSMIFLSIWLFIMETNTSLVITSEGDLPPVFKTVSLVFYSIIFSVGLVVNLTALWVFALTTKRRSSVTIYMINVAVVDLIFIVLLPFRMAYYSMDYWPFGDMFCRINAALTILYPCLALWLFALISADRYVAIVQPRHSKELKNVNKALLSCVGIWVMTLGGAASLLFLEDDPDQFSNHTTCLKMHDIVYLRRDNSVHYARLAFFFLVPMLIMVGCYIIIVENLMHGRTSKLKPNVKQKSIRIIITLIMQVLVCFVPFHVCFVLLLFENSGWDYSTWGAFATFLMNMSTVLDIILYYIVSKQFQDRVISVILYRNYLRSVRRKSRHTGSVRSLSNLTSAMI</sequence>
<dbReference type="PRINTS" id="PR01157">
    <property type="entry name" value="P2YPURNOCPTR"/>
</dbReference>
<feature type="transmembrane region" description="Helical" evidence="19">
    <location>
        <begin position="638"/>
        <end position="658"/>
    </location>
</feature>
<dbReference type="PROSITE" id="PS50262">
    <property type="entry name" value="G_PROTEIN_RECEP_F1_2"/>
    <property type="match status" value="2"/>
</dbReference>
<evidence type="ECO:0000256" key="15">
    <source>
        <dbReference type="ARBA" id="ARBA00023224"/>
    </source>
</evidence>
<name>A0AAE0R5K4_9TELE</name>
<keyword evidence="15 18" id="KW-0807">Transducer</keyword>
<keyword evidence="5" id="KW-0597">Phosphoprotein</keyword>
<feature type="transmembrane region" description="Helical" evidence="19">
    <location>
        <begin position="32"/>
        <end position="57"/>
    </location>
</feature>
<feature type="transmembrane region" description="Helical" evidence="19">
    <location>
        <begin position="69"/>
        <end position="93"/>
    </location>
</feature>
<keyword evidence="8 19" id="KW-1133">Transmembrane helix</keyword>
<feature type="transmembrane region" description="Helical" evidence="19">
    <location>
        <begin position="465"/>
        <end position="486"/>
    </location>
</feature>
<feature type="transmembrane region" description="Helical" evidence="19">
    <location>
        <begin position="283"/>
        <end position="310"/>
    </location>
</feature>
<evidence type="ECO:0000256" key="18">
    <source>
        <dbReference type="RuleBase" id="RU000688"/>
    </source>
</evidence>
<dbReference type="InterPro" id="IPR047160">
    <property type="entry name" value="GP183-like"/>
</dbReference>
<keyword evidence="9 18" id="KW-0297">G-protein coupled receptor</keyword>
<accession>A0AAE0R5K4</accession>
<evidence type="ECO:0000256" key="12">
    <source>
        <dbReference type="ARBA" id="ARBA00023157"/>
    </source>
</evidence>
<dbReference type="EMBL" id="JAUCMX010000006">
    <property type="protein sequence ID" value="KAK3543365.1"/>
    <property type="molecule type" value="Genomic_DNA"/>
</dbReference>
<keyword evidence="10" id="KW-1064">Adaptive immunity</keyword>
<dbReference type="SUPFAM" id="SSF81321">
    <property type="entry name" value="Family A G protein-coupled receptor-like"/>
    <property type="match status" value="2"/>
</dbReference>
<dbReference type="GO" id="GO:0004930">
    <property type="term" value="F:G protein-coupled receptor activity"/>
    <property type="evidence" value="ECO:0007669"/>
    <property type="project" value="UniProtKB-KW"/>
</dbReference>
<feature type="transmembrane region" description="Helical" evidence="19">
    <location>
        <begin position="558"/>
        <end position="579"/>
    </location>
</feature>
<evidence type="ECO:0000256" key="6">
    <source>
        <dbReference type="ARBA" id="ARBA00022692"/>
    </source>
</evidence>
<comment type="similarity">
    <text evidence="18">Belongs to the G-protein coupled receptor 1 family.</text>
</comment>
<evidence type="ECO:0000313" key="22">
    <source>
        <dbReference type="Proteomes" id="UP001274896"/>
    </source>
</evidence>
<protein>
    <recommendedName>
        <fullName evidence="3">N-arachidonyl glycine receptor</fullName>
    </recommendedName>
    <alternativeName>
        <fullName evidence="17">G-protein coupled receptor 18</fullName>
    </alternativeName>
</protein>
<comment type="subcellular location">
    <subcellularLocation>
        <location evidence="2">Cell membrane</location>
        <topology evidence="2">Multi-pass membrane protein</topology>
    </subcellularLocation>
    <subcellularLocation>
        <location evidence="1">Cytoplasmic vesicle membrane</location>
    </subcellularLocation>
</comment>
<dbReference type="PANTHER" id="PTHR24237:SF7">
    <property type="entry name" value="G-PROTEIN COUPLED RECEPTOR 183"/>
    <property type="match status" value="1"/>
</dbReference>
<dbReference type="AlphaFoldDB" id="A0AAE0R5K4"/>
<evidence type="ECO:0000256" key="5">
    <source>
        <dbReference type="ARBA" id="ARBA00022553"/>
    </source>
</evidence>
<dbReference type="Gene3D" id="1.20.1070.10">
    <property type="entry name" value="Rhodopsin 7-helix transmembrane proteins"/>
    <property type="match status" value="2"/>
</dbReference>
<evidence type="ECO:0000256" key="19">
    <source>
        <dbReference type="SAM" id="Phobius"/>
    </source>
</evidence>
<feature type="domain" description="G-protein coupled receptors family 1 profile" evidence="20">
    <location>
        <begin position="408"/>
        <end position="655"/>
    </location>
</feature>
<evidence type="ECO:0000256" key="2">
    <source>
        <dbReference type="ARBA" id="ARBA00004651"/>
    </source>
</evidence>
<keyword evidence="14" id="KW-0325">Glycoprotein</keyword>
<evidence type="ECO:0000256" key="11">
    <source>
        <dbReference type="ARBA" id="ARBA00023136"/>
    </source>
</evidence>
<dbReference type="CDD" id="cd15159">
    <property type="entry name" value="7tmA_EBI2"/>
    <property type="match status" value="1"/>
</dbReference>
<keyword evidence="6 18" id="KW-0812">Transmembrane</keyword>
<dbReference type="FunFam" id="1.20.1070.10:FF:000017">
    <property type="entry name" value="lysophosphatidic acid receptor 4"/>
    <property type="match status" value="1"/>
</dbReference>
<evidence type="ECO:0000256" key="8">
    <source>
        <dbReference type="ARBA" id="ARBA00022989"/>
    </source>
</evidence>
<feature type="transmembrane region" description="Helical" evidence="19">
    <location>
        <begin position="243"/>
        <end position="263"/>
    </location>
</feature>
<evidence type="ECO:0000256" key="14">
    <source>
        <dbReference type="ARBA" id="ARBA00023180"/>
    </source>
</evidence>
<dbReference type="GO" id="GO:0030659">
    <property type="term" value="C:cytoplasmic vesicle membrane"/>
    <property type="evidence" value="ECO:0007669"/>
    <property type="project" value="UniProtKB-SubCell"/>
</dbReference>
<feature type="transmembrane region" description="Helical" evidence="19">
    <location>
        <begin position="362"/>
        <end position="380"/>
    </location>
</feature>
<evidence type="ECO:0000256" key="10">
    <source>
        <dbReference type="ARBA" id="ARBA00023130"/>
    </source>
</evidence>
<keyword evidence="16" id="KW-0968">Cytoplasmic vesicle</keyword>
<dbReference type="FunFam" id="1.20.1070.10:FF:000176">
    <property type="entry name" value="N-arachidonyl glycine receptor"/>
    <property type="match status" value="1"/>
</dbReference>
<feature type="transmembrane region" description="Helical" evidence="19">
    <location>
        <begin position="113"/>
        <end position="135"/>
    </location>
</feature>
<feature type="transmembrane region" description="Helical" evidence="19">
    <location>
        <begin position="147"/>
        <end position="167"/>
    </location>
</feature>
<feature type="transmembrane region" description="Helical" evidence="19">
    <location>
        <begin position="196"/>
        <end position="222"/>
    </location>
</feature>
<dbReference type="Pfam" id="PF00001">
    <property type="entry name" value="7tm_1"/>
    <property type="match status" value="2"/>
</dbReference>
<keyword evidence="7" id="KW-0391">Immunity</keyword>
<keyword evidence="12" id="KW-1015">Disulfide bond</keyword>
<feature type="transmembrane region" description="Helical" evidence="19">
    <location>
        <begin position="395"/>
        <end position="417"/>
    </location>
</feature>
<evidence type="ECO:0000256" key="3">
    <source>
        <dbReference type="ARBA" id="ARBA00017623"/>
    </source>
</evidence>
<evidence type="ECO:0000256" key="9">
    <source>
        <dbReference type="ARBA" id="ARBA00023040"/>
    </source>
</evidence>
<evidence type="ECO:0000256" key="16">
    <source>
        <dbReference type="ARBA" id="ARBA00023329"/>
    </source>
</evidence>
<feature type="transmembrane region" description="Helical" evidence="19">
    <location>
        <begin position="507"/>
        <end position="528"/>
    </location>
</feature>
<keyword evidence="11 19" id="KW-0472">Membrane</keyword>
<evidence type="ECO:0000256" key="17">
    <source>
        <dbReference type="ARBA" id="ARBA00033081"/>
    </source>
</evidence>
<dbReference type="GO" id="GO:0005886">
    <property type="term" value="C:plasma membrane"/>
    <property type="evidence" value="ECO:0007669"/>
    <property type="project" value="UniProtKB-SubCell"/>
</dbReference>
<feature type="transmembrane region" description="Helical" evidence="19">
    <location>
        <begin position="600"/>
        <end position="626"/>
    </location>
</feature>
<dbReference type="PROSITE" id="PS00237">
    <property type="entry name" value="G_PROTEIN_RECEP_F1_1"/>
    <property type="match status" value="1"/>
</dbReference>